<feature type="domain" description="EF-hand" evidence="2">
    <location>
        <begin position="54"/>
        <end position="81"/>
    </location>
</feature>
<evidence type="ECO:0000313" key="4">
    <source>
        <dbReference type="Proteomes" id="UP001385389"/>
    </source>
</evidence>
<evidence type="ECO:0000259" key="2">
    <source>
        <dbReference type="PROSITE" id="PS50222"/>
    </source>
</evidence>
<dbReference type="PROSITE" id="PS50222">
    <property type="entry name" value="EF_HAND_2"/>
    <property type="match status" value="1"/>
</dbReference>
<sequence length="84" mass="9299">MRTLFFALAFALLLCQPVAATNYYVNFNSLDADADGWVSKGEFLVAFPDGDTSVFDQADTNKNGSVSREEWEAYKQAHGSKNPE</sequence>
<protein>
    <recommendedName>
        <fullName evidence="2">EF-hand domain-containing protein</fullName>
    </recommendedName>
</protein>
<dbReference type="InterPro" id="IPR002048">
    <property type="entry name" value="EF_hand_dom"/>
</dbReference>
<accession>A0ABZ2J4X0</accession>
<feature type="chain" id="PRO_5046960662" description="EF-hand domain-containing protein" evidence="1">
    <location>
        <begin position="21"/>
        <end position="84"/>
    </location>
</feature>
<feature type="signal peptide" evidence="1">
    <location>
        <begin position="1"/>
        <end position="20"/>
    </location>
</feature>
<dbReference type="EMBL" id="CP146609">
    <property type="protein sequence ID" value="WWX23445.1"/>
    <property type="molecule type" value="Genomic_DNA"/>
</dbReference>
<organism evidence="3 4">
    <name type="scientific">Pseudodesulfovibrio methanolicus</name>
    <dbReference type="NCBI Taxonomy" id="3126690"/>
    <lineage>
        <taxon>Bacteria</taxon>
        <taxon>Pseudomonadati</taxon>
        <taxon>Thermodesulfobacteriota</taxon>
        <taxon>Desulfovibrionia</taxon>
        <taxon>Desulfovibrionales</taxon>
        <taxon>Desulfovibrionaceae</taxon>
    </lineage>
</organism>
<keyword evidence="4" id="KW-1185">Reference proteome</keyword>
<dbReference type="Proteomes" id="UP001385389">
    <property type="component" value="Chromosome"/>
</dbReference>
<evidence type="ECO:0000313" key="3">
    <source>
        <dbReference type="EMBL" id="WWX23445.1"/>
    </source>
</evidence>
<reference evidence="3 4" key="1">
    <citation type="submission" date="2024-03" db="EMBL/GenBank/DDBJ databases">
        <title>Phenotype and Genome Characterization of a Sulfate-Reducing Bacterium Pseudodesulfovibrio sp. strain 5S69, isolated from Petroleum Reservoir in Tatarstan (Russia).</title>
        <authorList>
            <person name="Bidzhieva S.K."/>
            <person name="Kadnikov V."/>
            <person name="Tourova T.P."/>
            <person name="Samigullina S.R."/>
            <person name="Sokolova D.S."/>
            <person name="Poltaraus A.B."/>
            <person name="Avtukh A.N."/>
            <person name="Tereshina V.M."/>
            <person name="Mardanov A.V."/>
            <person name="Nazina T.N."/>
        </authorList>
    </citation>
    <scope>NUCLEOTIDE SEQUENCE [LARGE SCALE GENOMIC DNA]</scope>
    <source>
        <strain evidence="3 4">5S69</strain>
    </source>
</reference>
<evidence type="ECO:0000256" key="1">
    <source>
        <dbReference type="SAM" id="SignalP"/>
    </source>
</evidence>
<dbReference type="Gene3D" id="1.10.238.10">
    <property type="entry name" value="EF-hand"/>
    <property type="match status" value="1"/>
</dbReference>
<keyword evidence="1" id="KW-0732">Signal</keyword>
<proteinExistence type="predicted"/>
<name>A0ABZ2J4X0_9BACT</name>
<dbReference type="Pfam" id="PF13202">
    <property type="entry name" value="EF-hand_5"/>
    <property type="match status" value="1"/>
</dbReference>
<dbReference type="InterPro" id="IPR018247">
    <property type="entry name" value="EF_Hand_1_Ca_BS"/>
</dbReference>
<dbReference type="InterPro" id="IPR011992">
    <property type="entry name" value="EF-hand-dom_pair"/>
</dbReference>
<dbReference type="PROSITE" id="PS00018">
    <property type="entry name" value="EF_HAND_1"/>
    <property type="match status" value="2"/>
</dbReference>
<gene>
    <name evidence="3" type="ORF">V8V93_04380</name>
</gene>
<dbReference type="RefSeq" id="WP_338669143.1">
    <property type="nucleotide sequence ID" value="NZ_CP146609.1"/>
</dbReference>
<dbReference type="SUPFAM" id="SSF47473">
    <property type="entry name" value="EF-hand"/>
    <property type="match status" value="1"/>
</dbReference>